<organism evidence="5 6">
    <name type="scientific">Aspergillus nanangensis</name>
    <dbReference type="NCBI Taxonomy" id="2582783"/>
    <lineage>
        <taxon>Eukaryota</taxon>
        <taxon>Fungi</taxon>
        <taxon>Dikarya</taxon>
        <taxon>Ascomycota</taxon>
        <taxon>Pezizomycotina</taxon>
        <taxon>Eurotiomycetes</taxon>
        <taxon>Eurotiomycetidae</taxon>
        <taxon>Eurotiales</taxon>
        <taxon>Aspergillaceae</taxon>
        <taxon>Aspergillus</taxon>
        <taxon>Aspergillus subgen. Circumdati</taxon>
    </lineage>
</organism>
<reference evidence="5" key="2">
    <citation type="submission" date="2020-02" db="EMBL/GenBank/DDBJ databases">
        <authorList>
            <person name="Gilchrist C.L.M."/>
            <person name="Chooi Y.-H."/>
        </authorList>
    </citation>
    <scope>NUCLEOTIDE SEQUENCE</scope>
    <source>
        <strain evidence="5">MST-FP2251</strain>
    </source>
</reference>
<dbReference type="SUPFAM" id="SSF48576">
    <property type="entry name" value="Terpenoid synthases"/>
    <property type="match status" value="1"/>
</dbReference>
<evidence type="ECO:0000313" key="6">
    <source>
        <dbReference type="Proteomes" id="UP001194746"/>
    </source>
</evidence>
<comment type="caution">
    <text evidence="5">The sequence shown here is derived from an EMBL/GenBank/DDBJ whole genome shotgun (WGS) entry which is preliminary data.</text>
</comment>
<evidence type="ECO:0000256" key="3">
    <source>
        <dbReference type="ARBA" id="ARBA00022723"/>
    </source>
</evidence>
<evidence type="ECO:0000313" key="5">
    <source>
        <dbReference type="EMBL" id="KAF9890393.1"/>
    </source>
</evidence>
<sequence>MADVGMIAINDACLLKCTLYILLKKYFGGEACYSSLVEIFHETTAQTELGQMLDLITARHNPDLSGFTEANCDTIALCRTAHYTVYTPILLGLHLGGEATPSNIEQVPRIAMPLGHSYQDQDDYLDCFGSALQRSTPMQRSMLQKNYGVEDQASVKTVLCVYVELGLQEAYKEYE</sequence>
<protein>
    <submittedName>
        <fullName evidence="5">Farnesyl pyrophosphate synthetase</fullName>
    </submittedName>
</protein>
<dbReference type="PANTHER" id="PTHR11525:SF0">
    <property type="entry name" value="FARNESYL PYROPHOSPHATE SYNTHASE"/>
    <property type="match status" value="1"/>
</dbReference>
<comment type="cofactor">
    <cofactor evidence="1">
        <name>Mg(2+)</name>
        <dbReference type="ChEBI" id="CHEBI:18420"/>
    </cofactor>
</comment>
<proteinExistence type="predicted"/>
<dbReference type="GO" id="GO:0004161">
    <property type="term" value="F:dimethylallyltranstransferase activity"/>
    <property type="evidence" value="ECO:0007669"/>
    <property type="project" value="TreeGrafter"/>
</dbReference>
<dbReference type="InterPro" id="IPR008949">
    <property type="entry name" value="Isoprenoid_synthase_dom_sf"/>
</dbReference>
<dbReference type="InterPro" id="IPR039702">
    <property type="entry name" value="FPS1-like"/>
</dbReference>
<dbReference type="Pfam" id="PF00348">
    <property type="entry name" value="polyprenyl_synt"/>
    <property type="match status" value="1"/>
</dbReference>
<keyword evidence="4" id="KW-0460">Magnesium</keyword>
<dbReference type="AlphaFoldDB" id="A0AAD4CQ81"/>
<dbReference type="GO" id="GO:0046872">
    <property type="term" value="F:metal ion binding"/>
    <property type="evidence" value="ECO:0007669"/>
    <property type="project" value="UniProtKB-KW"/>
</dbReference>
<evidence type="ECO:0000256" key="1">
    <source>
        <dbReference type="ARBA" id="ARBA00001946"/>
    </source>
</evidence>
<dbReference type="GO" id="GO:0004337">
    <property type="term" value="F:(2E,6E)-farnesyl diphosphate synthase activity"/>
    <property type="evidence" value="ECO:0007669"/>
    <property type="project" value="TreeGrafter"/>
</dbReference>
<gene>
    <name evidence="5" type="primary">ERG20_2</name>
    <name evidence="5" type="ORF">FE257_006061</name>
</gene>
<accession>A0AAD4CQ81</accession>
<keyword evidence="2" id="KW-0808">Transferase</keyword>
<dbReference type="GO" id="GO:0045337">
    <property type="term" value="P:farnesyl diphosphate biosynthetic process"/>
    <property type="evidence" value="ECO:0007669"/>
    <property type="project" value="TreeGrafter"/>
</dbReference>
<dbReference type="CDD" id="cd00867">
    <property type="entry name" value="Trans_IPPS"/>
    <property type="match status" value="1"/>
</dbReference>
<dbReference type="GO" id="GO:0005737">
    <property type="term" value="C:cytoplasm"/>
    <property type="evidence" value="ECO:0007669"/>
    <property type="project" value="TreeGrafter"/>
</dbReference>
<keyword evidence="3" id="KW-0479">Metal-binding</keyword>
<evidence type="ECO:0000256" key="4">
    <source>
        <dbReference type="ARBA" id="ARBA00022842"/>
    </source>
</evidence>
<dbReference type="EMBL" id="VCAU01000027">
    <property type="protein sequence ID" value="KAF9890393.1"/>
    <property type="molecule type" value="Genomic_DNA"/>
</dbReference>
<name>A0AAD4CQ81_ASPNN</name>
<dbReference type="InterPro" id="IPR000092">
    <property type="entry name" value="Polyprenyl_synt"/>
</dbReference>
<dbReference type="Proteomes" id="UP001194746">
    <property type="component" value="Unassembled WGS sequence"/>
</dbReference>
<evidence type="ECO:0000256" key="2">
    <source>
        <dbReference type="ARBA" id="ARBA00022679"/>
    </source>
</evidence>
<dbReference type="GO" id="GO:0043386">
    <property type="term" value="P:mycotoxin biosynthetic process"/>
    <property type="evidence" value="ECO:0007669"/>
    <property type="project" value="UniProtKB-ARBA"/>
</dbReference>
<keyword evidence="6" id="KW-1185">Reference proteome</keyword>
<reference evidence="5" key="1">
    <citation type="journal article" date="2019" name="Beilstein J. Org. Chem.">
        <title>Nanangenines: drimane sesquiterpenoids as the dominant metabolite cohort of a novel Australian fungus, Aspergillus nanangensis.</title>
        <authorList>
            <person name="Lacey H.J."/>
            <person name="Gilchrist C.L.M."/>
            <person name="Crombie A."/>
            <person name="Kalaitzis J.A."/>
            <person name="Vuong D."/>
            <person name="Rutledge P.J."/>
            <person name="Turner P."/>
            <person name="Pitt J.I."/>
            <person name="Lacey E."/>
            <person name="Chooi Y.H."/>
            <person name="Piggott A.M."/>
        </authorList>
    </citation>
    <scope>NUCLEOTIDE SEQUENCE</scope>
    <source>
        <strain evidence="5">MST-FP2251</strain>
    </source>
</reference>
<dbReference type="GO" id="GO:0046165">
    <property type="term" value="P:alcohol biosynthetic process"/>
    <property type="evidence" value="ECO:0007669"/>
    <property type="project" value="UniProtKB-ARBA"/>
</dbReference>
<dbReference type="PANTHER" id="PTHR11525">
    <property type="entry name" value="FARNESYL-PYROPHOSPHATE SYNTHETASE"/>
    <property type="match status" value="1"/>
</dbReference>
<dbReference type="Gene3D" id="1.10.600.10">
    <property type="entry name" value="Farnesyl Diphosphate Synthase"/>
    <property type="match status" value="1"/>
</dbReference>